<protein>
    <submittedName>
        <fullName evidence="1">Uncharacterized protein</fullName>
    </submittedName>
</protein>
<sequence length="105" mass="11469">MTSIEEAPSKLVLKAGSTTLTFDKDSGKAILQQKMLLWNKKPVEFPLSEIDDIAVKSEVDGLSGAPIHHSVMHRRNGEITVLTTEEAKDAAETVKKLRGFVGLHS</sequence>
<evidence type="ECO:0000313" key="1">
    <source>
        <dbReference type="EMBL" id="KRR26611.1"/>
    </source>
</evidence>
<comment type="caution">
    <text evidence="1">The sequence shown here is derived from an EMBL/GenBank/DDBJ whole genome shotgun (WGS) entry which is preliminary data.</text>
</comment>
<dbReference type="OrthoDB" id="8234868at2"/>
<organism evidence="1 2">
    <name type="scientific">Bradyrhizobium retamae</name>
    <dbReference type="NCBI Taxonomy" id="1300035"/>
    <lineage>
        <taxon>Bacteria</taxon>
        <taxon>Pseudomonadati</taxon>
        <taxon>Pseudomonadota</taxon>
        <taxon>Alphaproteobacteria</taxon>
        <taxon>Hyphomicrobiales</taxon>
        <taxon>Nitrobacteraceae</taxon>
        <taxon>Bradyrhizobium</taxon>
    </lineage>
</organism>
<reference evidence="1 2" key="1">
    <citation type="submission" date="2014-03" db="EMBL/GenBank/DDBJ databases">
        <title>Bradyrhizobium valentinum sp. nov., isolated from effective nodules of Lupinus mariae-josephae, a lupine endemic of basic-lime soils in Eastern Spain.</title>
        <authorList>
            <person name="Duran D."/>
            <person name="Rey L."/>
            <person name="Navarro A."/>
            <person name="Busquets A."/>
            <person name="Imperial J."/>
            <person name="Ruiz-Argueso T."/>
        </authorList>
    </citation>
    <scope>NUCLEOTIDE SEQUENCE [LARGE SCALE GENOMIC DNA]</scope>
    <source>
        <strain evidence="1 2">Ro19</strain>
    </source>
</reference>
<evidence type="ECO:0000313" key="2">
    <source>
        <dbReference type="Proteomes" id="UP000052023"/>
    </source>
</evidence>
<proteinExistence type="predicted"/>
<dbReference type="Proteomes" id="UP000052023">
    <property type="component" value="Unassembled WGS sequence"/>
</dbReference>
<dbReference type="EMBL" id="LLYA01000124">
    <property type="protein sequence ID" value="KRR26611.1"/>
    <property type="molecule type" value="Genomic_DNA"/>
</dbReference>
<dbReference type="RefSeq" id="WP_057843714.1">
    <property type="nucleotide sequence ID" value="NZ_LLYA01000124.1"/>
</dbReference>
<gene>
    <name evidence="1" type="ORF">CQ13_22710</name>
</gene>
<dbReference type="AlphaFoldDB" id="A0A0R3N9S7"/>
<accession>A0A0R3N9S7</accession>
<keyword evidence="2" id="KW-1185">Reference proteome</keyword>
<name>A0A0R3N9S7_9BRAD</name>